<feature type="domain" description="GRAM" evidence="5">
    <location>
        <begin position="473"/>
        <end position="549"/>
    </location>
</feature>
<keyword evidence="4" id="KW-1133">Transmembrane helix</keyword>
<feature type="compositionally biased region" description="Acidic residues" evidence="3">
    <location>
        <begin position="162"/>
        <end position="175"/>
    </location>
</feature>
<reference evidence="6 7" key="1">
    <citation type="submission" date="2018-04" db="EMBL/GenBank/DDBJ databases">
        <title>The genome of golden apple snail Pomacea canaliculata provides insight into stress tolerance and invasive adaptation.</title>
        <authorList>
            <person name="Liu C."/>
            <person name="Liu B."/>
            <person name="Ren Y."/>
            <person name="Zhang Y."/>
            <person name="Wang H."/>
            <person name="Li S."/>
            <person name="Jiang F."/>
            <person name="Yin L."/>
            <person name="Zhang G."/>
            <person name="Qian W."/>
            <person name="Fan W."/>
        </authorList>
    </citation>
    <scope>NUCLEOTIDE SEQUENCE [LARGE SCALE GENOMIC DNA]</scope>
    <source>
        <strain evidence="6">SZHN2017</strain>
        <tissue evidence="6">Muscle</tissue>
    </source>
</reference>
<dbReference type="InterPro" id="IPR037847">
    <property type="entry name" value="GRAMDC4"/>
</dbReference>
<gene>
    <name evidence="6" type="ORF">C0Q70_15073</name>
</gene>
<feature type="compositionally biased region" description="Basic and acidic residues" evidence="3">
    <location>
        <begin position="37"/>
        <end position="46"/>
    </location>
</feature>
<dbReference type="GO" id="GO:0034164">
    <property type="term" value="P:negative regulation of toll-like receptor 9 signaling pathway"/>
    <property type="evidence" value="ECO:0007669"/>
    <property type="project" value="TreeGrafter"/>
</dbReference>
<dbReference type="InterPro" id="IPR004182">
    <property type="entry name" value="GRAM"/>
</dbReference>
<dbReference type="OrthoDB" id="1708389at2759"/>
<feature type="compositionally biased region" description="Basic and acidic residues" evidence="3">
    <location>
        <begin position="10"/>
        <end position="22"/>
    </location>
</feature>
<evidence type="ECO:0000259" key="5">
    <source>
        <dbReference type="SMART" id="SM00568"/>
    </source>
</evidence>
<dbReference type="EMBL" id="PZQS01000009">
    <property type="protein sequence ID" value="PVD24589.1"/>
    <property type="molecule type" value="Genomic_DNA"/>
</dbReference>
<evidence type="ECO:0000256" key="2">
    <source>
        <dbReference type="SAM" id="Coils"/>
    </source>
</evidence>
<sequence length="636" mass="73263">MSLRSLRQRFKPDKPDERDDGRVLTPNEEFEVVPSLPEKDDCDRMSFHSAASHSPADAESVEAKFRDAQEKVIYEHQLNQLQEQLVAVMIDNQNLQQQLQEYQEKLDKDKTLALLEYERHRAQLLEERCAKLEKQKRRPQRSKSDVVVRPLLQRRLSAGDMSDIEAASEAEEDSFSDTSVELPHPPPTQSRLDRMWEGLLQFVYGIMDDFTELPAEETEEDPEGDPLTVKKLKENIKRAGAAAKPYITTIQGIHNLLTWKSPPYTLIVFVVYMYSVWRGWFMPLLLLCLTFRLTINYLRYRGWNVNFHFFNCSEEDKKEVEDKDLGVSDKFNLVLQVARKVQNFLGLAADSLEKIKSLLTWRYPPATKQLFFLLLTSCIASCILPSSHIFFVAGLYLGFKMFILDYLFLRFPRFKLKYDSSYRIWKELPTDAEYEKKSMKSEIDRYILPKSKLEEADNLSEDTSVESLSVDDRQFCELFSLPLSESPLPGWHGGRRCTLINREKSLTAAFKNGRLYLTHSFLCFERTKAPSVKNIVIPLSDITRLEKAKPYAWIPGGGMAIEVTVTGSDKVLLFGALVSRDEIYNSIMEIGFVLDLPYATKNNKHSTKRTGKVSQARRSSNLHFQNFSLGVDCDSS</sequence>
<feature type="transmembrane region" description="Helical" evidence="4">
    <location>
        <begin position="370"/>
        <end position="387"/>
    </location>
</feature>
<accession>A0A2T7NTT7</accession>
<organism evidence="6 7">
    <name type="scientific">Pomacea canaliculata</name>
    <name type="common">Golden apple snail</name>
    <dbReference type="NCBI Taxonomy" id="400727"/>
    <lineage>
        <taxon>Eukaryota</taxon>
        <taxon>Metazoa</taxon>
        <taxon>Spiralia</taxon>
        <taxon>Lophotrochozoa</taxon>
        <taxon>Mollusca</taxon>
        <taxon>Gastropoda</taxon>
        <taxon>Caenogastropoda</taxon>
        <taxon>Architaenioglossa</taxon>
        <taxon>Ampullarioidea</taxon>
        <taxon>Ampullariidae</taxon>
        <taxon>Pomacea</taxon>
    </lineage>
</organism>
<keyword evidence="7" id="KW-1185">Reference proteome</keyword>
<feature type="coiled-coil region" evidence="2">
    <location>
        <begin position="78"/>
        <end position="135"/>
    </location>
</feature>
<evidence type="ECO:0000313" key="7">
    <source>
        <dbReference type="Proteomes" id="UP000245119"/>
    </source>
</evidence>
<name>A0A2T7NTT7_POMCA</name>
<dbReference type="GO" id="GO:0006915">
    <property type="term" value="P:apoptotic process"/>
    <property type="evidence" value="ECO:0007669"/>
    <property type="project" value="InterPro"/>
</dbReference>
<evidence type="ECO:0000256" key="4">
    <source>
        <dbReference type="SAM" id="Phobius"/>
    </source>
</evidence>
<dbReference type="AlphaFoldDB" id="A0A2T7NTT7"/>
<proteinExistence type="predicted"/>
<dbReference type="PANTHER" id="PTHR37402:SF1">
    <property type="entry name" value="GRAM DOMAIN-CONTAINING PROTEIN 4"/>
    <property type="match status" value="1"/>
</dbReference>
<dbReference type="InterPro" id="IPR013583">
    <property type="entry name" value="MCTP_C"/>
</dbReference>
<evidence type="ECO:0000313" key="6">
    <source>
        <dbReference type="EMBL" id="PVD24589.1"/>
    </source>
</evidence>
<keyword evidence="2" id="KW-0175">Coiled coil</keyword>
<dbReference type="SMART" id="SM00568">
    <property type="entry name" value="GRAM"/>
    <property type="match status" value="1"/>
</dbReference>
<keyword evidence="1" id="KW-0677">Repeat</keyword>
<evidence type="ECO:0000256" key="1">
    <source>
        <dbReference type="ARBA" id="ARBA00022737"/>
    </source>
</evidence>
<dbReference type="Pfam" id="PF08372">
    <property type="entry name" value="PRT_C"/>
    <property type="match status" value="1"/>
</dbReference>
<evidence type="ECO:0000256" key="3">
    <source>
        <dbReference type="SAM" id="MobiDB-lite"/>
    </source>
</evidence>
<dbReference type="InterPro" id="IPR011993">
    <property type="entry name" value="PH-like_dom_sf"/>
</dbReference>
<dbReference type="InterPro" id="IPR037845">
    <property type="entry name" value="GRAMDC4_PH-GRAM"/>
</dbReference>
<dbReference type="Gene3D" id="2.30.29.30">
    <property type="entry name" value="Pleckstrin-homology domain (PH domain)/Phosphotyrosine-binding domain (PTB)"/>
    <property type="match status" value="1"/>
</dbReference>
<feature type="region of interest" description="Disordered" evidence="3">
    <location>
        <begin position="1"/>
        <end position="61"/>
    </location>
</feature>
<feature type="transmembrane region" description="Helical" evidence="4">
    <location>
        <begin position="280"/>
        <end position="298"/>
    </location>
</feature>
<dbReference type="PANTHER" id="PTHR37402">
    <property type="entry name" value="GRAM DOMAIN-CONTAINING PROTEIN 4"/>
    <property type="match status" value="1"/>
</dbReference>
<protein>
    <recommendedName>
        <fullName evidence="5">GRAM domain-containing protein</fullName>
    </recommendedName>
</protein>
<dbReference type="Pfam" id="PF02893">
    <property type="entry name" value="GRAM"/>
    <property type="match status" value="1"/>
</dbReference>
<dbReference type="OMA" id="RFQPEEQ"/>
<comment type="caution">
    <text evidence="6">The sequence shown here is derived from an EMBL/GenBank/DDBJ whole genome shotgun (WGS) entry which is preliminary data.</text>
</comment>
<dbReference type="Proteomes" id="UP000245119">
    <property type="component" value="Linkage Group LG9"/>
</dbReference>
<keyword evidence="4" id="KW-0812">Transmembrane</keyword>
<dbReference type="CDD" id="cd13221">
    <property type="entry name" value="PH-GRAM_GRAMDC4"/>
    <property type="match status" value="1"/>
</dbReference>
<keyword evidence="4" id="KW-0472">Membrane</keyword>
<feature type="region of interest" description="Disordered" evidence="3">
    <location>
        <begin position="159"/>
        <end position="191"/>
    </location>
</feature>